<keyword evidence="1" id="KW-0812">Transmembrane</keyword>
<dbReference type="Pfam" id="PF26161">
    <property type="entry name" value="DUF8044"/>
    <property type="match status" value="1"/>
</dbReference>
<keyword evidence="1" id="KW-1133">Transmembrane helix</keyword>
<dbReference type="eggNOG" id="arCOG03875">
    <property type="taxonomic scope" value="Archaea"/>
</dbReference>
<dbReference type="AlphaFoldDB" id="M0CPB0"/>
<organism evidence="2 3">
    <name type="scientific">Halosimplex carlsbadense 2-9-1</name>
    <dbReference type="NCBI Taxonomy" id="797114"/>
    <lineage>
        <taxon>Archaea</taxon>
        <taxon>Methanobacteriati</taxon>
        <taxon>Methanobacteriota</taxon>
        <taxon>Stenosarchaea group</taxon>
        <taxon>Halobacteria</taxon>
        <taxon>Halobacteriales</taxon>
        <taxon>Haloarculaceae</taxon>
        <taxon>Halosimplex</taxon>
    </lineage>
</organism>
<evidence type="ECO:0000256" key="1">
    <source>
        <dbReference type="SAM" id="Phobius"/>
    </source>
</evidence>
<evidence type="ECO:0000313" key="3">
    <source>
        <dbReference type="Proteomes" id="UP000011626"/>
    </source>
</evidence>
<sequence>MTDCGAEDGDFVATTVPPVIIPVDGVGAGVPTPRQYRFLRAQLYATLLGVAGLASVGALTLEHAFLVGFLALVATATLTAPVHVTPPWRRRLRWPLLLGSAVFLALVGARTLEKLLAAL</sequence>
<gene>
    <name evidence="2" type="ORF">C475_13347</name>
</gene>
<keyword evidence="1" id="KW-0472">Membrane</keyword>
<name>M0CPB0_9EURY</name>
<feature type="transmembrane region" description="Helical" evidence="1">
    <location>
        <begin position="65"/>
        <end position="82"/>
    </location>
</feature>
<dbReference type="PATRIC" id="fig|797114.5.peg.2711"/>
<dbReference type="Proteomes" id="UP000011626">
    <property type="component" value="Unassembled WGS sequence"/>
</dbReference>
<dbReference type="EMBL" id="AOIU01000031">
    <property type="protein sequence ID" value="ELZ24237.1"/>
    <property type="molecule type" value="Genomic_DNA"/>
</dbReference>
<feature type="transmembrane region" description="Helical" evidence="1">
    <location>
        <begin position="94"/>
        <end position="112"/>
    </location>
</feature>
<feature type="transmembrane region" description="Helical" evidence="1">
    <location>
        <begin position="41"/>
        <end position="59"/>
    </location>
</feature>
<comment type="caution">
    <text evidence="2">The sequence shown here is derived from an EMBL/GenBank/DDBJ whole genome shotgun (WGS) entry which is preliminary data.</text>
</comment>
<dbReference type="InterPro" id="IPR058357">
    <property type="entry name" value="DUF8044"/>
</dbReference>
<keyword evidence="3" id="KW-1185">Reference proteome</keyword>
<accession>M0CPB0</accession>
<reference evidence="2 3" key="1">
    <citation type="journal article" date="2014" name="PLoS Genet.">
        <title>Phylogenetically driven sequencing of extremely halophilic archaea reveals strategies for static and dynamic osmo-response.</title>
        <authorList>
            <person name="Becker E.A."/>
            <person name="Seitzer P.M."/>
            <person name="Tritt A."/>
            <person name="Larsen D."/>
            <person name="Krusor M."/>
            <person name="Yao A.I."/>
            <person name="Wu D."/>
            <person name="Madern D."/>
            <person name="Eisen J.A."/>
            <person name="Darling A.E."/>
            <person name="Facciotti M.T."/>
        </authorList>
    </citation>
    <scope>NUCLEOTIDE SEQUENCE [LARGE SCALE GENOMIC DNA]</scope>
    <source>
        <strain evidence="2 3">2-9-1</strain>
    </source>
</reference>
<protein>
    <submittedName>
        <fullName evidence="2">Uncharacterized protein</fullName>
    </submittedName>
</protein>
<dbReference type="STRING" id="797114.C475_13347"/>
<evidence type="ECO:0000313" key="2">
    <source>
        <dbReference type="EMBL" id="ELZ24237.1"/>
    </source>
</evidence>
<proteinExistence type="predicted"/>